<dbReference type="AlphaFoldDB" id="A0A3G3IGE5"/>
<feature type="transmembrane region" description="Helical" evidence="1">
    <location>
        <begin position="43"/>
        <end position="64"/>
    </location>
</feature>
<evidence type="ECO:0000256" key="1">
    <source>
        <dbReference type="SAM" id="Phobius"/>
    </source>
</evidence>
<reference evidence="2 3" key="1">
    <citation type="submission" date="2016-10" db="EMBL/GenBank/DDBJ databases">
        <title>Complete genome of the TMA-utilizing, human hosted archaeon Methanomethylophilus alvus Gen. nov, sp. nov., strain Mx-05, derived from a pure culture.</title>
        <authorList>
            <person name="Brugere J.-F."/>
            <person name="Ben Hania W."/>
            <person name="Chaudhary P.P."/>
            <person name="Gaci N."/>
            <person name="Borrel G."/>
            <person name="Cao Van Tuat L."/>
            <person name="Fardeau M.-L."/>
            <person name="Harris H.M.B."/>
            <person name="O'Toole P.W."/>
            <person name="Ollivier B."/>
        </authorList>
    </citation>
    <scope>NUCLEOTIDE SEQUENCE [LARGE SCALE GENOMIC DNA]</scope>
    <source>
        <strain evidence="2 3">Mx-05</strain>
    </source>
</reference>
<dbReference type="RefSeq" id="WP_048097748.1">
    <property type="nucleotide sequence ID" value="NZ_CP017686.1"/>
</dbReference>
<sequence length="97" mass="11109">MPWTDCTRTSVSKSVFTTLMALMGVSVPPICLASILLDKGVDVIAVSVMAILLMLVMLIVFRFIQDRYGERMYCCNNNWFKKKLAKKVIARQKRYNL</sequence>
<evidence type="ECO:0000313" key="3">
    <source>
        <dbReference type="Proteomes" id="UP000273278"/>
    </source>
</evidence>
<keyword evidence="1" id="KW-0472">Membrane</keyword>
<proteinExistence type="predicted"/>
<keyword evidence="1" id="KW-1133">Transmembrane helix</keyword>
<accession>A0A3G3IGE5</accession>
<gene>
    <name evidence="2" type="ORF">BKD89_03135</name>
</gene>
<evidence type="ECO:0000313" key="2">
    <source>
        <dbReference type="EMBL" id="AYQ54799.1"/>
    </source>
</evidence>
<organism evidence="2 3">
    <name type="scientific">Methanomethylophilus alvi</name>
    <dbReference type="NCBI Taxonomy" id="1291540"/>
    <lineage>
        <taxon>Archaea</taxon>
        <taxon>Methanobacteriati</taxon>
        <taxon>Thermoplasmatota</taxon>
        <taxon>Thermoplasmata</taxon>
        <taxon>Methanomassiliicoccales</taxon>
        <taxon>Methanomethylophilaceae</taxon>
        <taxon>Methanomethylophilus</taxon>
    </lineage>
</organism>
<dbReference type="EMBL" id="CP017686">
    <property type="protein sequence ID" value="AYQ54799.1"/>
    <property type="molecule type" value="Genomic_DNA"/>
</dbReference>
<protein>
    <submittedName>
        <fullName evidence="2">Uncharacterized protein</fullName>
    </submittedName>
</protein>
<keyword evidence="1" id="KW-0812">Transmembrane</keyword>
<feature type="transmembrane region" description="Helical" evidence="1">
    <location>
        <begin position="15"/>
        <end position="37"/>
    </location>
</feature>
<dbReference type="Proteomes" id="UP000273278">
    <property type="component" value="Chromosome"/>
</dbReference>
<name>A0A3G3IGE5_9ARCH</name>
<dbReference type="GeneID" id="41321428"/>